<feature type="transmembrane region" description="Helical" evidence="1">
    <location>
        <begin position="110"/>
        <end position="135"/>
    </location>
</feature>
<feature type="transmembrane region" description="Helical" evidence="1">
    <location>
        <begin position="21"/>
        <end position="40"/>
    </location>
</feature>
<feature type="transmembrane region" description="Helical" evidence="1">
    <location>
        <begin position="52"/>
        <end position="76"/>
    </location>
</feature>
<proteinExistence type="predicted"/>
<comment type="caution">
    <text evidence="2">The sequence shown here is derived from an EMBL/GenBank/DDBJ whole genome shotgun (WGS) entry which is preliminary data.</text>
</comment>
<keyword evidence="1" id="KW-0472">Membrane</keyword>
<organism evidence="2 3">
    <name type="scientific">Sulfitobacter aestuarii</name>
    <dbReference type="NCBI Taxonomy" id="2161676"/>
    <lineage>
        <taxon>Bacteria</taxon>
        <taxon>Pseudomonadati</taxon>
        <taxon>Pseudomonadota</taxon>
        <taxon>Alphaproteobacteria</taxon>
        <taxon>Rhodobacterales</taxon>
        <taxon>Roseobacteraceae</taxon>
        <taxon>Sulfitobacter</taxon>
    </lineage>
</organism>
<evidence type="ECO:0000313" key="2">
    <source>
        <dbReference type="EMBL" id="MFD2741679.1"/>
    </source>
</evidence>
<dbReference type="Proteomes" id="UP001597474">
    <property type="component" value="Unassembled WGS sequence"/>
</dbReference>
<reference evidence="3" key="1">
    <citation type="journal article" date="2019" name="Int. J. Syst. Evol. Microbiol.">
        <title>The Global Catalogue of Microorganisms (GCM) 10K type strain sequencing project: providing services to taxonomists for standard genome sequencing and annotation.</title>
        <authorList>
            <consortium name="The Broad Institute Genomics Platform"/>
            <consortium name="The Broad Institute Genome Sequencing Center for Infectious Disease"/>
            <person name="Wu L."/>
            <person name="Ma J."/>
        </authorList>
    </citation>
    <scope>NUCLEOTIDE SEQUENCE [LARGE SCALE GENOMIC DNA]</scope>
    <source>
        <strain evidence="3">TISTR 2562</strain>
    </source>
</reference>
<accession>A0ABW5U717</accession>
<keyword evidence="1" id="KW-0812">Transmembrane</keyword>
<sequence length="151" mass="16685">MSESDHDRKLNRIDRKTEVTSRISETSRFVGVGIVAWVFAQHASGEKFALDYLANFGAIVRFAGVLGVLVIVFDYLQYIAAYFSVRAALRNEESSYAYDASSIAMRAQTFFFWAKQIAAVVAALIIVATFAGSIYSPLPTEPTQQIGEQAE</sequence>
<keyword evidence="1" id="KW-1133">Transmembrane helix</keyword>
<dbReference type="RefSeq" id="WP_386376106.1">
    <property type="nucleotide sequence ID" value="NZ_JBHUMP010000042.1"/>
</dbReference>
<evidence type="ECO:0000256" key="1">
    <source>
        <dbReference type="SAM" id="Phobius"/>
    </source>
</evidence>
<evidence type="ECO:0000313" key="3">
    <source>
        <dbReference type="Proteomes" id="UP001597474"/>
    </source>
</evidence>
<protein>
    <recommendedName>
        <fullName evidence="4">DUF1206 domain-containing protein</fullName>
    </recommendedName>
</protein>
<evidence type="ECO:0008006" key="4">
    <source>
        <dbReference type="Google" id="ProtNLM"/>
    </source>
</evidence>
<gene>
    <name evidence="2" type="ORF">ACFSUD_19160</name>
</gene>
<dbReference type="EMBL" id="JBHUMP010000042">
    <property type="protein sequence ID" value="MFD2741679.1"/>
    <property type="molecule type" value="Genomic_DNA"/>
</dbReference>
<keyword evidence="3" id="KW-1185">Reference proteome</keyword>
<name>A0ABW5U717_9RHOB</name>